<feature type="chain" id="PRO_5046281445" evidence="1">
    <location>
        <begin position="20"/>
        <end position="680"/>
    </location>
</feature>
<dbReference type="RefSeq" id="WP_345716635.1">
    <property type="nucleotide sequence ID" value="NZ_BAABFP010000005.1"/>
</dbReference>
<dbReference type="Proteomes" id="UP001596189">
    <property type="component" value="Unassembled WGS sequence"/>
</dbReference>
<sequence>MRKGWLVALVTASLISVPAATGLAGSSAEATNPPAPARLTNLAHLDFLTSTVEPPAQPDHTTYRLAQEPAVGVLWVYANHQADGSFLRVGGGDYDAATNTYGQGAYDADDISRAAVAYLTAWKQLGDVRAREHAFQLLRGLTYLQDASGPNAGNVVLWMQPDGTLNPSAKPAEEPDPSDSDSSFWLGRTIWALGTGYAAFKTADPAFAHFLHDRLMLALDAVERQDLTTYGTWQVVDGLRWPSWLIAGGADSSSEAMLGLVAYYRASGDPRARRDLSQLATGVAAMTTPGWPYGALLPWTGSRSLWHPWGSEMAGALAAAGSALGRGEWTRTAVGETAQFTPHLLVQGGPDNEWLPAPIYRDQIAYGADVTLRNLLSTAGATHRTSFRQLAGVAGSWYFGNNPAHAPMYDPATGITNDGISPDGDINLNSGAESTIHGVLSMLALDAAPDVAALARTADVSDRVSWSYAEAESGQLAGDAAVVRPTESWTGESQWSGDHYVSLGPRGQVSIPVQLPTRDRYVVMPVFDRQIAPLRSVGTRLALGRVPAGVQYQGGAGAQGVSTAPGFLDVGSQPTAAVVGAGANRLTVTYVGDGRPARVDGALLQPELEWVVLGGSGAHGTALLRSFSPTTRHKLVSVGSGRVTAYAYDRQGRLVGTASGHRGRVEATVPPSGFTVVLAG</sequence>
<accession>A0ABW1JA31</accession>
<evidence type="ECO:0000313" key="3">
    <source>
        <dbReference type="Proteomes" id="UP001596189"/>
    </source>
</evidence>
<gene>
    <name evidence="2" type="ORF">ACFQDO_01335</name>
</gene>
<dbReference type="EMBL" id="JBHSRD010000002">
    <property type="protein sequence ID" value="MFC6005758.1"/>
    <property type="molecule type" value="Genomic_DNA"/>
</dbReference>
<comment type="caution">
    <text evidence="2">The sequence shown here is derived from an EMBL/GenBank/DDBJ whole genome shotgun (WGS) entry which is preliminary data.</text>
</comment>
<evidence type="ECO:0000313" key="2">
    <source>
        <dbReference type="EMBL" id="MFC6005758.1"/>
    </source>
</evidence>
<feature type="signal peptide" evidence="1">
    <location>
        <begin position="1"/>
        <end position="19"/>
    </location>
</feature>
<reference evidence="3" key="1">
    <citation type="journal article" date="2019" name="Int. J. Syst. Evol. Microbiol.">
        <title>The Global Catalogue of Microorganisms (GCM) 10K type strain sequencing project: providing services to taxonomists for standard genome sequencing and annotation.</title>
        <authorList>
            <consortium name="The Broad Institute Genomics Platform"/>
            <consortium name="The Broad Institute Genome Sequencing Center for Infectious Disease"/>
            <person name="Wu L."/>
            <person name="Ma J."/>
        </authorList>
    </citation>
    <scope>NUCLEOTIDE SEQUENCE [LARGE SCALE GENOMIC DNA]</scope>
    <source>
        <strain evidence="3">KACC 14249</strain>
    </source>
</reference>
<keyword evidence="1" id="KW-0732">Signal</keyword>
<keyword evidence="3" id="KW-1185">Reference proteome</keyword>
<protein>
    <submittedName>
        <fullName evidence="2">Uncharacterized protein</fullName>
    </submittedName>
</protein>
<organism evidence="2 3">
    <name type="scientific">Angustibacter luteus</name>
    <dbReference type="NCBI Taxonomy" id="658456"/>
    <lineage>
        <taxon>Bacteria</taxon>
        <taxon>Bacillati</taxon>
        <taxon>Actinomycetota</taxon>
        <taxon>Actinomycetes</taxon>
        <taxon>Kineosporiales</taxon>
        <taxon>Kineosporiaceae</taxon>
    </lineage>
</organism>
<name>A0ABW1JA31_9ACTN</name>
<proteinExistence type="predicted"/>
<evidence type="ECO:0000256" key="1">
    <source>
        <dbReference type="SAM" id="SignalP"/>
    </source>
</evidence>